<dbReference type="EMBL" id="RBXO01000001">
    <property type="protein sequence ID" value="RKT56969.1"/>
    <property type="molecule type" value="Genomic_DNA"/>
</dbReference>
<dbReference type="PANTHER" id="PTHR30283">
    <property type="entry name" value="PEROXIDE STRESS RESPONSE PROTEIN YAAA"/>
    <property type="match status" value="1"/>
</dbReference>
<name>A0A495W678_9PSEU</name>
<evidence type="ECO:0000313" key="1">
    <source>
        <dbReference type="EMBL" id="RKT56969.1"/>
    </source>
</evidence>
<protein>
    <recommendedName>
        <fullName evidence="3">Peroxide stress protein YaaA</fullName>
    </recommendedName>
</protein>
<dbReference type="InterPro" id="IPR005583">
    <property type="entry name" value="YaaA"/>
</dbReference>
<evidence type="ECO:0008006" key="3">
    <source>
        <dbReference type="Google" id="ProtNLM"/>
    </source>
</evidence>
<gene>
    <name evidence="1" type="ORF">C8E97_5683</name>
</gene>
<evidence type="ECO:0000313" key="2">
    <source>
        <dbReference type="Proteomes" id="UP000282084"/>
    </source>
</evidence>
<dbReference type="Proteomes" id="UP000282084">
    <property type="component" value="Unassembled WGS sequence"/>
</dbReference>
<dbReference type="Pfam" id="PF03883">
    <property type="entry name" value="H2O2_YaaD"/>
    <property type="match status" value="1"/>
</dbReference>
<dbReference type="NCBIfam" id="NF002544">
    <property type="entry name" value="PRK02101.2-1"/>
    <property type="match status" value="1"/>
</dbReference>
<comment type="caution">
    <text evidence="1">The sequence shown here is derived from an EMBL/GenBank/DDBJ whole genome shotgun (WGS) entry which is preliminary data.</text>
</comment>
<sequence length="255" mass="26617">MPLNGALGSPVVLVLLPPSETKAVGGDGPPLDLGRLAFPEPLDPVRAKLVDALVDLAADVPASLAVLGLSERQEQEVHRNAELRTSPTLPALDRYTGVLYDNLGLKTLTKAERSRAAHRLAVASALFGVVGGGDPIPAYRLSGGSVLPSVGPLGGLWRPVLGPVLAGVDLIDLRSAPYSSLAKIPHAITVRVVTEDAAGRRQAVSHFNKAHKGLLARAIVESRAEVKSVRSLVRIAAAAGLRLEPTADRALDLIV</sequence>
<dbReference type="GO" id="GO:0033194">
    <property type="term" value="P:response to hydroperoxide"/>
    <property type="evidence" value="ECO:0007669"/>
    <property type="project" value="TreeGrafter"/>
</dbReference>
<proteinExistence type="predicted"/>
<keyword evidence="2" id="KW-1185">Reference proteome</keyword>
<organism evidence="1 2">
    <name type="scientific">Saccharothrix australiensis</name>
    <dbReference type="NCBI Taxonomy" id="2072"/>
    <lineage>
        <taxon>Bacteria</taxon>
        <taxon>Bacillati</taxon>
        <taxon>Actinomycetota</taxon>
        <taxon>Actinomycetes</taxon>
        <taxon>Pseudonocardiales</taxon>
        <taxon>Pseudonocardiaceae</taxon>
        <taxon>Saccharothrix</taxon>
    </lineage>
</organism>
<dbReference type="PANTHER" id="PTHR30283:SF4">
    <property type="entry name" value="PEROXIDE STRESS RESISTANCE PROTEIN YAAA"/>
    <property type="match status" value="1"/>
</dbReference>
<reference evidence="1 2" key="1">
    <citation type="submission" date="2018-10" db="EMBL/GenBank/DDBJ databases">
        <title>Sequencing the genomes of 1000 actinobacteria strains.</title>
        <authorList>
            <person name="Klenk H.-P."/>
        </authorList>
    </citation>
    <scope>NUCLEOTIDE SEQUENCE [LARGE SCALE GENOMIC DNA]</scope>
    <source>
        <strain evidence="1 2">DSM 43800</strain>
    </source>
</reference>
<dbReference type="AlphaFoldDB" id="A0A495W678"/>
<dbReference type="GO" id="GO:0005829">
    <property type="term" value="C:cytosol"/>
    <property type="evidence" value="ECO:0007669"/>
    <property type="project" value="TreeGrafter"/>
</dbReference>
<accession>A0A495W678</accession>